<feature type="transmembrane region" description="Helical" evidence="8">
    <location>
        <begin position="227"/>
        <end position="246"/>
    </location>
</feature>
<dbReference type="EMBL" id="OX465083">
    <property type="protein sequence ID" value="CAI9293825.1"/>
    <property type="molecule type" value="Genomic_DNA"/>
</dbReference>
<dbReference type="PANTHER" id="PTHR31064">
    <property type="entry name" value="POTASSIUM TRANSPORT PROTEIN DDB_G0292412-RELATED"/>
    <property type="match status" value="1"/>
</dbReference>
<evidence type="ECO:0000256" key="7">
    <source>
        <dbReference type="ARBA" id="ARBA00023136"/>
    </source>
</evidence>
<feature type="transmembrane region" description="Helical" evidence="8">
    <location>
        <begin position="79"/>
        <end position="95"/>
    </location>
</feature>
<evidence type="ECO:0000256" key="2">
    <source>
        <dbReference type="ARBA" id="ARBA00010864"/>
    </source>
</evidence>
<evidence type="ECO:0000313" key="10">
    <source>
        <dbReference type="Proteomes" id="UP001177003"/>
    </source>
</evidence>
<sequence>MTNPTHHLVKKTTNLFQIPCRRSDSSCTRKNLSSSFFQAIDFPNPFWVQLIYFVTLSLVGFVALKTLEFKTSSFTPKNIDLFFTAVSAATVSSMSTLDMEIFSNSQLIVLMFLMFMGGEVFVSMLGLQFRMFKHKIVNAGSNSNSRPTFNSLEGSIELGVISNDLKPFSSESLDQKFLMYEANRSVGYVVLCYILVIHFIGFIMVYINLTFNTGTKILLINKGLNRHTFSLFVTVSTFSNCGFVPTNENMMVFKKNSGLLLILIPQILLGSTLYPVVLRVIISVLHKITKRVELSYMLKYPLEFSYGQMLPWVQSFYLAVTVFGLILVQFVAFCFMEWHNTEVMFGLTDYEKLVASFFQVVNTRYAGEAVYDLSKISPAILVGFVLMMYLPPLTTYLPVKDDEKNQIRDQNKSVVDYLLFGKLTYLTIFTILVCLFERKKMGTDPLNFNVLNIVFELVSAYGNVGLSMCYSCQRQIKREGNCREEWYGFVGSWTNNGKYLLMLVMVFGRLKNFNKNGGRFWNVL</sequence>
<proteinExistence type="inferred from homology"/>
<evidence type="ECO:0000313" key="9">
    <source>
        <dbReference type="EMBL" id="CAI9293825.1"/>
    </source>
</evidence>
<evidence type="ECO:0000256" key="1">
    <source>
        <dbReference type="ARBA" id="ARBA00004141"/>
    </source>
</evidence>
<keyword evidence="5 8" id="KW-1133">Transmembrane helix</keyword>
<keyword evidence="3" id="KW-0813">Transport</keyword>
<feature type="transmembrane region" description="Helical" evidence="8">
    <location>
        <begin position="186"/>
        <end position="207"/>
    </location>
</feature>
<reference evidence="9" key="1">
    <citation type="submission" date="2023-04" db="EMBL/GenBank/DDBJ databases">
        <authorList>
            <person name="Vijverberg K."/>
            <person name="Xiong W."/>
            <person name="Schranz E."/>
        </authorList>
    </citation>
    <scope>NUCLEOTIDE SEQUENCE</scope>
</reference>
<protein>
    <recommendedName>
        <fullName evidence="11">Sodium transporter</fullName>
    </recommendedName>
</protein>
<gene>
    <name evidence="9" type="ORF">LSALG_LOCUS32833</name>
</gene>
<evidence type="ECO:0000256" key="3">
    <source>
        <dbReference type="ARBA" id="ARBA00022448"/>
    </source>
</evidence>
<name>A0AA35ZJK3_LACSI</name>
<dbReference type="Proteomes" id="UP001177003">
    <property type="component" value="Chromosome 7"/>
</dbReference>
<dbReference type="AlphaFoldDB" id="A0AA35ZJK3"/>
<organism evidence="9 10">
    <name type="scientific">Lactuca saligna</name>
    <name type="common">Willowleaf lettuce</name>
    <dbReference type="NCBI Taxonomy" id="75948"/>
    <lineage>
        <taxon>Eukaryota</taxon>
        <taxon>Viridiplantae</taxon>
        <taxon>Streptophyta</taxon>
        <taxon>Embryophyta</taxon>
        <taxon>Tracheophyta</taxon>
        <taxon>Spermatophyta</taxon>
        <taxon>Magnoliopsida</taxon>
        <taxon>eudicotyledons</taxon>
        <taxon>Gunneridae</taxon>
        <taxon>Pentapetalae</taxon>
        <taxon>asterids</taxon>
        <taxon>campanulids</taxon>
        <taxon>Asterales</taxon>
        <taxon>Asteraceae</taxon>
        <taxon>Cichorioideae</taxon>
        <taxon>Cichorieae</taxon>
        <taxon>Lactucinae</taxon>
        <taxon>Lactuca</taxon>
    </lineage>
</organism>
<dbReference type="GO" id="GO:0015081">
    <property type="term" value="F:sodium ion transmembrane transporter activity"/>
    <property type="evidence" value="ECO:0007669"/>
    <property type="project" value="TreeGrafter"/>
</dbReference>
<dbReference type="PANTHER" id="PTHR31064:SF30">
    <property type="entry name" value="HIGH-AFFINITY POTASSIUM TRANSPORT PROTEIN-RELATED"/>
    <property type="match status" value="1"/>
</dbReference>
<evidence type="ECO:0000256" key="8">
    <source>
        <dbReference type="SAM" id="Phobius"/>
    </source>
</evidence>
<evidence type="ECO:0008006" key="11">
    <source>
        <dbReference type="Google" id="ProtNLM"/>
    </source>
</evidence>
<dbReference type="Pfam" id="PF02386">
    <property type="entry name" value="TrkH"/>
    <property type="match status" value="2"/>
</dbReference>
<feature type="transmembrane region" description="Helical" evidence="8">
    <location>
        <begin position="107"/>
        <end position="127"/>
    </location>
</feature>
<evidence type="ECO:0000256" key="5">
    <source>
        <dbReference type="ARBA" id="ARBA00022989"/>
    </source>
</evidence>
<keyword evidence="6" id="KW-0406">Ion transport</keyword>
<keyword evidence="10" id="KW-1185">Reference proteome</keyword>
<keyword evidence="4 8" id="KW-0812">Transmembrane</keyword>
<dbReference type="InterPro" id="IPR003445">
    <property type="entry name" value="Cat_transpt"/>
</dbReference>
<feature type="transmembrane region" description="Helical" evidence="8">
    <location>
        <begin position="379"/>
        <end position="397"/>
    </location>
</feature>
<dbReference type="GO" id="GO:0005886">
    <property type="term" value="C:plasma membrane"/>
    <property type="evidence" value="ECO:0007669"/>
    <property type="project" value="TreeGrafter"/>
</dbReference>
<keyword evidence="7 8" id="KW-0472">Membrane</keyword>
<feature type="transmembrane region" description="Helical" evidence="8">
    <location>
        <begin position="417"/>
        <end position="436"/>
    </location>
</feature>
<comment type="similarity">
    <text evidence="2">Belongs to the TrkH potassium transport family. HKT (TC 2.A.38.3) subfamily.</text>
</comment>
<accession>A0AA35ZJK3</accession>
<dbReference type="InterPro" id="IPR051143">
    <property type="entry name" value="TrkH_K-transport"/>
</dbReference>
<feature type="transmembrane region" description="Helical" evidence="8">
    <location>
        <begin position="46"/>
        <end position="67"/>
    </location>
</feature>
<evidence type="ECO:0000256" key="6">
    <source>
        <dbReference type="ARBA" id="ARBA00023065"/>
    </source>
</evidence>
<comment type="subcellular location">
    <subcellularLocation>
        <location evidence="1">Membrane</location>
        <topology evidence="1">Multi-pass membrane protein</topology>
    </subcellularLocation>
</comment>
<feature type="transmembrane region" description="Helical" evidence="8">
    <location>
        <begin position="258"/>
        <end position="282"/>
    </location>
</feature>
<evidence type="ECO:0000256" key="4">
    <source>
        <dbReference type="ARBA" id="ARBA00022692"/>
    </source>
</evidence>
<feature type="transmembrane region" description="Helical" evidence="8">
    <location>
        <begin position="316"/>
        <end position="336"/>
    </location>
</feature>